<dbReference type="InterPro" id="IPR029044">
    <property type="entry name" value="Nucleotide-diphossugar_trans"/>
</dbReference>
<sequence>MKYPRGCRLMHLHSRRAVSAISLCMLALIALGVGILTIAKTERASSIMLFSNLGFYSKGIEFKAPEYYNDVTQNKVKRENATLFSLVRNSELDGMLSSIKYVEKRFNNRFHYDWVFMNDKPFTEYFKGNVSAAVSGRAIFSEIPKEFWDIPDSIDKDEMKKDMDFMAREQVLYARKVTYRQMCRFNSGFFYKMPVMNTYQYYWRVEPFIRFYCDIAEDPFKIMREEKRAYGFTMAMLEDRKTIRQLWSNTLEFFESEHPEYVGKRNSIKFITHDSETHTFEPRNYNLCHYWSNFEIADLNFFRSKEYEDYFQYLDATGNFFYERWGDAPIHSLAVSYLLPFEKIHYFANTGYYHKPNFDCPSDPDIFNALHCKCEPARSFTNLAYSCVPRFLLAEKADLEENTKV</sequence>
<comment type="caution">
    <text evidence="8">The sequence shown here is derived from an EMBL/GenBank/DDBJ whole genome shotgun (WGS) entry which is preliminary data.</text>
</comment>
<dbReference type="Gene3D" id="3.90.550.10">
    <property type="entry name" value="Spore Coat Polysaccharide Biosynthesis Protein SpsA, Chain A"/>
    <property type="match status" value="1"/>
</dbReference>
<dbReference type="GO" id="GO:0016020">
    <property type="term" value="C:membrane"/>
    <property type="evidence" value="ECO:0007669"/>
    <property type="project" value="UniProtKB-SubCell"/>
</dbReference>
<comment type="subcellular location">
    <subcellularLocation>
        <location evidence="1">Membrane</location>
        <topology evidence="1">Single-pass type II membrane protein</topology>
    </subcellularLocation>
</comment>
<protein>
    <recommendedName>
        <fullName evidence="10">Mannosyltransferase</fullName>
    </recommendedName>
</protein>
<keyword evidence="3" id="KW-0328">Glycosyltransferase</keyword>
<evidence type="ECO:0000256" key="6">
    <source>
        <dbReference type="PIRSR" id="PIRSR018153-1"/>
    </source>
</evidence>
<evidence type="ECO:0000313" key="9">
    <source>
        <dbReference type="Proteomes" id="UP000568158"/>
    </source>
</evidence>
<evidence type="ECO:0008006" key="10">
    <source>
        <dbReference type="Google" id="ProtNLM"/>
    </source>
</evidence>
<dbReference type="GO" id="GO:0005794">
    <property type="term" value="C:Golgi apparatus"/>
    <property type="evidence" value="ECO:0007669"/>
    <property type="project" value="TreeGrafter"/>
</dbReference>
<dbReference type="Pfam" id="PF01793">
    <property type="entry name" value="Glyco_transf_15"/>
    <property type="match status" value="1"/>
</dbReference>
<feature type="active site" description="Nucleophile" evidence="6">
    <location>
        <position position="295"/>
    </location>
</feature>
<proteinExistence type="inferred from homology"/>
<keyword evidence="5" id="KW-0735">Signal-anchor</keyword>
<dbReference type="PANTHER" id="PTHR31121">
    <property type="entry name" value="ALPHA-1,2 MANNOSYLTRANSFERASE KTR1"/>
    <property type="match status" value="1"/>
</dbReference>
<dbReference type="GO" id="GO:0006493">
    <property type="term" value="P:protein O-linked glycosylation"/>
    <property type="evidence" value="ECO:0007669"/>
    <property type="project" value="TreeGrafter"/>
</dbReference>
<evidence type="ECO:0000256" key="2">
    <source>
        <dbReference type="ARBA" id="ARBA00007677"/>
    </source>
</evidence>
<dbReference type="InterPro" id="IPR002685">
    <property type="entry name" value="Glyco_trans_15"/>
</dbReference>
<dbReference type="EMBL" id="JABCYN010000030">
    <property type="protein sequence ID" value="KAF6010010.1"/>
    <property type="molecule type" value="Genomic_DNA"/>
</dbReference>
<keyword evidence="4" id="KW-0808">Transferase</keyword>
<comment type="similarity">
    <text evidence="2">Belongs to the glycosyltransferase 15 family.</text>
</comment>
<dbReference type="PIRSF" id="PIRSF018153">
    <property type="entry name" value="Glyco_trans_15"/>
    <property type="match status" value="1"/>
</dbReference>
<gene>
    <name evidence="8" type="ORF">HII12_003556</name>
</gene>
<accession>A0A8H6BDV2</accession>
<dbReference type="Proteomes" id="UP000568158">
    <property type="component" value="Unassembled WGS sequence"/>
</dbReference>
<organism evidence="8 9">
    <name type="scientific">Dekkera bruxellensis</name>
    <name type="common">Brettanomyces custersii</name>
    <dbReference type="NCBI Taxonomy" id="5007"/>
    <lineage>
        <taxon>Eukaryota</taxon>
        <taxon>Fungi</taxon>
        <taxon>Dikarya</taxon>
        <taxon>Ascomycota</taxon>
        <taxon>Saccharomycotina</taxon>
        <taxon>Pichiomycetes</taxon>
        <taxon>Pichiales</taxon>
        <taxon>Pichiaceae</taxon>
        <taxon>Brettanomyces</taxon>
    </lineage>
</organism>
<keyword evidence="7" id="KW-0812">Transmembrane</keyword>
<evidence type="ECO:0000256" key="4">
    <source>
        <dbReference type="ARBA" id="ARBA00022679"/>
    </source>
</evidence>
<keyword evidence="7" id="KW-1133">Transmembrane helix</keyword>
<name>A0A8H6BDV2_DEKBR</name>
<evidence type="ECO:0000256" key="7">
    <source>
        <dbReference type="SAM" id="Phobius"/>
    </source>
</evidence>
<evidence type="ECO:0000256" key="5">
    <source>
        <dbReference type="ARBA" id="ARBA00022968"/>
    </source>
</evidence>
<dbReference type="GO" id="GO:0000032">
    <property type="term" value="P:cell wall mannoprotein biosynthetic process"/>
    <property type="evidence" value="ECO:0007669"/>
    <property type="project" value="TreeGrafter"/>
</dbReference>
<dbReference type="GO" id="GO:0006487">
    <property type="term" value="P:protein N-linked glycosylation"/>
    <property type="evidence" value="ECO:0007669"/>
    <property type="project" value="TreeGrafter"/>
</dbReference>
<reference evidence="8 9" key="1">
    <citation type="journal article" date="2020" name="Appl. Microbiol. Biotechnol.">
        <title>Targeted gene deletion in Brettanomyces bruxellensis with an expression-free CRISPR-Cas9 system.</title>
        <authorList>
            <person name="Varela C."/>
            <person name="Bartel C."/>
            <person name="Onetto C."/>
            <person name="Borneman A."/>
        </authorList>
    </citation>
    <scope>NUCLEOTIDE SEQUENCE [LARGE SCALE GENOMIC DNA]</scope>
    <source>
        <strain evidence="8 9">AWRI1613</strain>
    </source>
</reference>
<dbReference type="SUPFAM" id="SSF53448">
    <property type="entry name" value="Nucleotide-diphospho-sugar transferases"/>
    <property type="match status" value="1"/>
</dbReference>
<evidence type="ECO:0000256" key="3">
    <source>
        <dbReference type="ARBA" id="ARBA00022676"/>
    </source>
</evidence>
<dbReference type="AlphaFoldDB" id="A0A8H6BDV2"/>
<evidence type="ECO:0000256" key="1">
    <source>
        <dbReference type="ARBA" id="ARBA00004606"/>
    </source>
</evidence>
<keyword evidence="7" id="KW-0472">Membrane</keyword>
<dbReference type="FunFam" id="3.90.550.10:FF:000051">
    <property type="entry name" value="Alpha-1,2-mannosyltransferase (Ktr4)"/>
    <property type="match status" value="1"/>
</dbReference>
<evidence type="ECO:0000313" key="8">
    <source>
        <dbReference type="EMBL" id="KAF6010010.1"/>
    </source>
</evidence>
<dbReference type="PANTHER" id="PTHR31121:SF6">
    <property type="entry name" value="ALPHA-1,2 MANNOSYLTRANSFERASE KTR1"/>
    <property type="match status" value="1"/>
</dbReference>
<dbReference type="GO" id="GO:0000026">
    <property type="term" value="F:alpha-1,2-mannosyltransferase activity"/>
    <property type="evidence" value="ECO:0007669"/>
    <property type="project" value="TreeGrafter"/>
</dbReference>
<feature type="transmembrane region" description="Helical" evidence="7">
    <location>
        <begin position="20"/>
        <end position="39"/>
    </location>
</feature>